<dbReference type="AlphaFoldDB" id="A0A844DGQ9"/>
<dbReference type="Proteomes" id="UP000439986">
    <property type="component" value="Unassembled WGS sequence"/>
</dbReference>
<evidence type="ECO:0000313" key="2">
    <source>
        <dbReference type="Proteomes" id="UP000439986"/>
    </source>
</evidence>
<sequence>MKHYNTPYTARDDAERCWHPELLVGVDACHSATGRSVTYNLERGQVAIVFDLGVTLKGGRSAIRSMLANARLDLYTELEKFERSVLKPGSSRPKIKKPRLNKLLLRLRMCDAMWKKATDDELLRVLYPGYYLKGNSPTPDERAQLVRKIRDDQRAAIQLMESGYLELVPLDYFSEEPLQSK</sequence>
<proteinExistence type="predicted"/>
<gene>
    <name evidence="1" type="ORF">GJ698_26050</name>
</gene>
<accession>A0A844DGQ9</accession>
<dbReference type="EMBL" id="WKJL01000028">
    <property type="protein sequence ID" value="MRW87539.1"/>
    <property type="molecule type" value="Genomic_DNA"/>
</dbReference>
<protein>
    <submittedName>
        <fullName evidence="1">Uncharacterized protein</fullName>
    </submittedName>
</protein>
<reference evidence="1 2" key="1">
    <citation type="submission" date="2019-11" db="EMBL/GenBank/DDBJ databases">
        <title>Novel species isolated from a subtropical stream in China.</title>
        <authorList>
            <person name="Lu H."/>
        </authorList>
    </citation>
    <scope>NUCLEOTIDE SEQUENCE [LARGE SCALE GENOMIC DNA]</scope>
    <source>
        <strain evidence="1 2">FT26W</strain>
    </source>
</reference>
<organism evidence="1 2">
    <name type="scientific">Duganella aquatilis</name>
    <dbReference type="NCBI Taxonomy" id="2666082"/>
    <lineage>
        <taxon>Bacteria</taxon>
        <taxon>Pseudomonadati</taxon>
        <taxon>Pseudomonadota</taxon>
        <taxon>Betaproteobacteria</taxon>
        <taxon>Burkholderiales</taxon>
        <taxon>Oxalobacteraceae</taxon>
        <taxon>Telluria group</taxon>
        <taxon>Duganella</taxon>
    </lineage>
</organism>
<comment type="caution">
    <text evidence="1">The sequence shown here is derived from an EMBL/GenBank/DDBJ whole genome shotgun (WGS) entry which is preliminary data.</text>
</comment>
<evidence type="ECO:0000313" key="1">
    <source>
        <dbReference type="EMBL" id="MRW87539.1"/>
    </source>
</evidence>
<name>A0A844DGQ9_9BURK</name>
<dbReference type="RefSeq" id="WP_154360778.1">
    <property type="nucleotide sequence ID" value="NZ_WKJL01000028.1"/>
</dbReference>
<keyword evidence="2" id="KW-1185">Reference proteome</keyword>